<proteinExistence type="predicted"/>
<feature type="compositionally biased region" description="Basic and acidic residues" evidence="1">
    <location>
        <begin position="213"/>
        <end position="228"/>
    </location>
</feature>
<protein>
    <submittedName>
        <fullName evidence="3">Uncharacterized protein</fullName>
    </submittedName>
</protein>
<dbReference type="EMBL" id="WWCN01000023">
    <property type="protein sequence ID" value="MYM26142.1"/>
    <property type="molecule type" value="Genomic_DNA"/>
</dbReference>
<evidence type="ECO:0000256" key="1">
    <source>
        <dbReference type="SAM" id="MobiDB-lite"/>
    </source>
</evidence>
<keyword evidence="2" id="KW-0472">Membrane</keyword>
<accession>A0A6L8KK17</accession>
<feature type="region of interest" description="Disordered" evidence="1">
    <location>
        <begin position="53"/>
        <end position="108"/>
    </location>
</feature>
<keyword evidence="4" id="KW-1185">Reference proteome</keyword>
<feature type="compositionally biased region" description="Low complexity" evidence="1">
    <location>
        <begin position="70"/>
        <end position="108"/>
    </location>
</feature>
<evidence type="ECO:0000313" key="3">
    <source>
        <dbReference type="EMBL" id="MYM26142.1"/>
    </source>
</evidence>
<dbReference type="Proteomes" id="UP000479335">
    <property type="component" value="Unassembled WGS sequence"/>
</dbReference>
<feature type="region of interest" description="Disordered" evidence="1">
    <location>
        <begin position="205"/>
        <end position="228"/>
    </location>
</feature>
<name>A0A6L8KK17_9BURK</name>
<sequence>MELQTPSWRRRGWLALIGGAHLLAFFAWKAPERPLAAVLRPHTPITYILTPFKPLPPPKPAKPAEPAKPSKPADALARAPARPERVPVAAEPQPITVPPSASAAESTVAATLPPDPFAVPVKPQDDLRQRAIKGALAADQKARKDAWTQRDRKYVNDETALATAIGKAYVGGGSGAIGEFTAPDGSRVTKWRLPGGAVVCYYKESNSFGSGKDPFRDTGRVSIRDCPN</sequence>
<evidence type="ECO:0000256" key="2">
    <source>
        <dbReference type="SAM" id="Phobius"/>
    </source>
</evidence>
<gene>
    <name evidence="3" type="ORF">GTP46_26275</name>
</gene>
<reference evidence="3 4" key="1">
    <citation type="submission" date="2019-12" db="EMBL/GenBank/DDBJ databases">
        <title>Novel species isolated from a subtropical stream in China.</title>
        <authorList>
            <person name="Lu H."/>
        </authorList>
    </citation>
    <scope>NUCLEOTIDE SEQUENCE [LARGE SCALE GENOMIC DNA]</scope>
    <source>
        <strain evidence="3 4">FT135W</strain>
    </source>
</reference>
<keyword evidence="2" id="KW-0812">Transmembrane</keyword>
<evidence type="ECO:0000313" key="4">
    <source>
        <dbReference type="Proteomes" id="UP000479335"/>
    </source>
</evidence>
<feature type="compositionally biased region" description="Pro residues" evidence="1">
    <location>
        <begin position="53"/>
        <end position="63"/>
    </location>
</feature>
<dbReference type="AlphaFoldDB" id="A0A6L8KK17"/>
<feature type="transmembrane region" description="Helical" evidence="2">
    <location>
        <begin position="12"/>
        <end position="30"/>
    </location>
</feature>
<comment type="caution">
    <text evidence="3">The sequence shown here is derived from an EMBL/GenBank/DDBJ whole genome shotgun (WGS) entry which is preliminary data.</text>
</comment>
<keyword evidence="2" id="KW-1133">Transmembrane helix</keyword>
<organism evidence="3 4">
    <name type="scientific">Duganella flavida</name>
    <dbReference type="NCBI Taxonomy" id="2692175"/>
    <lineage>
        <taxon>Bacteria</taxon>
        <taxon>Pseudomonadati</taxon>
        <taxon>Pseudomonadota</taxon>
        <taxon>Betaproteobacteria</taxon>
        <taxon>Burkholderiales</taxon>
        <taxon>Oxalobacteraceae</taxon>
        <taxon>Telluria group</taxon>
        <taxon>Duganella</taxon>
    </lineage>
</organism>